<sequence length="287" mass="28937">MDVSGVTSEGAAWLASAGTYPRSTLALWRDRPDAPVVLLCGSAFDVVSASALFGRRMLDRLWDEGPGSGPVAAHRGRILLFAAPGTAQRLPALMEWEEWGAGAPAGHEGTKGHEGAAGHEAPEALAGPGAAAGHGPLTGPGTLVDPGTAAGPEALVAPGTAARPGAVAGPEALAGPGTVAGSEGAGRGGRAGTRREVPPLLCHGTGDAITVPPLNPPAPGSGGPEAVRTDSRWLVAPDTRHPWLPGPEILLWAAVRAARAAAASAVRISIFPRADQDAKVYDVSRRR</sequence>
<evidence type="ECO:0000313" key="3">
    <source>
        <dbReference type="Proteomes" id="UP000442990"/>
    </source>
</evidence>
<feature type="compositionally biased region" description="Basic and acidic residues" evidence="1">
    <location>
        <begin position="108"/>
        <end position="122"/>
    </location>
</feature>
<proteinExistence type="predicted"/>
<evidence type="ECO:0000313" key="2">
    <source>
        <dbReference type="EMBL" id="KAB1986854.1"/>
    </source>
</evidence>
<organism evidence="2 3">
    <name type="scientific">Streptomyces triticiradicis</name>
    <dbReference type="NCBI Taxonomy" id="2651189"/>
    <lineage>
        <taxon>Bacteria</taxon>
        <taxon>Bacillati</taxon>
        <taxon>Actinomycetota</taxon>
        <taxon>Actinomycetes</taxon>
        <taxon>Kitasatosporales</taxon>
        <taxon>Streptomycetaceae</taxon>
        <taxon>Streptomyces</taxon>
    </lineage>
</organism>
<keyword evidence="3" id="KW-1185">Reference proteome</keyword>
<accession>A0A7J5DDF4</accession>
<name>A0A7J5DDF4_9ACTN</name>
<evidence type="ECO:0008006" key="4">
    <source>
        <dbReference type="Google" id="ProtNLM"/>
    </source>
</evidence>
<dbReference type="AlphaFoldDB" id="A0A7J5DDF4"/>
<gene>
    <name evidence="2" type="ORF">F8144_20690</name>
</gene>
<evidence type="ECO:0000256" key="1">
    <source>
        <dbReference type="SAM" id="MobiDB-lite"/>
    </source>
</evidence>
<dbReference type="Proteomes" id="UP000442990">
    <property type="component" value="Unassembled WGS sequence"/>
</dbReference>
<feature type="region of interest" description="Disordered" evidence="1">
    <location>
        <begin position="102"/>
        <end position="193"/>
    </location>
</feature>
<protein>
    <recommendedName>
        <fullName evidence="4">DNA primase/polymerase bifunctional N-terminal domain-containing protein</fullName>
    </recommendedName>
</protein>
<comment type="caution">
    <text evidence="2">The sequence shown here is derived from an EMBL/GenBank/DDBJ whole genome shotgun (WGS) entry which is preliminary data.</text>
</comment>
<reference evidence="2 3" key="1">
    <citation type="submission" date="2019-09" db="EMBL/GenBank/DDBJ databases">
        <title>Isolation and identification of active actinomycetes.</title>
        <authorList>
            <person name="Yu Z."/>
            <person name="Han C."/>
            <person name="Yu B."/>
        </authorList>
    </citation>
    <scope>NUCLEOTIDE SEQUENCE [LARGE SCALE GENOMIC DNA]</scope>
    <source>
        <strain evidence="2 3">NEAU-H2</strain>
    </source>
</reference>
<dbReference type="EMBL" id="WBKG01000017">
    <property type="protein sequence ID" value="KAB1986854.1"/>
    <property type="molecule type" value="Genomic_DNA"/>
</dbReference>